<dbReference type="AlphaFoldDB" id="A0A5M8PWX1"/>
<comment type="caution">
    <text evidence="1">The sequence shown here is derived from an EMBL/GenBank/DDBJ whole genome shotgun (WGS) entry which is preliminary data.</text>
</comment>
<sequence length="123" mass="13301">MTDWAKKKYNEYSEYYMPWIEDKYLAWFGENKTSYTAKENIKSTKITGNSGVDKLQDGVADGVGGQFSQGGLLNVAGEGVSKEGFNRAERKDAGGLEGVADGEKRKGWGETLTGGYLGGAGKK</sequence>
<evidence type="ECO:0000313" key="2">
    <source>
        <dbReference type="Proteomes" id="UP000324767"/>
    </source>
</evidence>
<proteinExistence type="predicted"/>
<organism evidence="1 2">
    <name type="scientific">Lasallia pustulata</name>
    <dbReference type="NCBI Taxonomy" id="136370"/>
    <lineage>
        <taxon>Eukaryota</taxon>
        <taxon>Fungi</taxon>
        <taxon>Dikarya</taxon>
        <taxon>Ascomycota</taxon>
        <taxon>Pezizomycotina</taxon>
        <taxon>Lecanoromycetes</taxon>
        <taxon>OSLEUM clade</taxon>
        <taxon>Umbilicariomycetidae</taxon>
        <taxon>Umbilicariales</taxon>
        <taxon>Umbilicariaceae</taxon>
        <taxon>Lasallia</taxon>
    </lineage>
</organism>
<dbReference type="OrthoDB" id="3001700at2759"/>
<reference evidence="1 2" key="1">
    <citation type="submission" date="2019-09" db="EMBL/GenBank/DDBJ databases">
        <title>The hologenome of the rock-dwelling lichen Lasallia pustulata.</title>
        <authorList>
            <person name="Greshake Tzovaras B."/>
            <person name="Segers F."/>
            <person name="Bicker A."/>
            <person name="Dal Grande F."/>
            <person name="Otte J."/>
            <person name="Hankeln T."/>
            <person name="Schmitt I."/>
            <person name="Ebersberger I."/>
        </authorList>
    </citation>
    <scope>NUCLEOTIDE SEQUENCE [LARGE SCALE GENOMIC DNA]</scope>
    <source>
        <strain evidence="1">A1-1</strain>
    </source>
</reference>
<dbReference type="EMBL" id="VXIT01000003">
    <property type="protein sequence ID" value="KAA6414117.1"/>
    <property type="molecule type" value="Genomic_DNA"/>
</dbReference>
<accession>A0A5M8PWX1</accession>
<protein>
    <submittedName>
        <fullName evidence="1">Uncharacterized protein</fullName>
    </submittedName>
</protein>
<name>A0A5M8PWX1_9LECA</name>
<gene>
    <name evidence="1" type="ORF">FRX48_02479</name>
</gene>
<evidence type="ECO:0000313" key="1">
    <source>
        <dbReference type="EMBL" id="KAA6414117.1"/>
    </source>
</evidence>
<dbReference type="Proteomes" id="UP000324767">
    <property type="component" value="Unassembled WGS sequence"/>
</dbReference>